<dbReference type="Proteomes" id="UP000042958">
    <property type="component" value="Unassembled WGS sequence"/>
</dbReference>
<dbReference type="PRINTS" id="PR01415">
    <property type="entry name" value="ANKYRIN"/>
</dbReference>
<sequence>MSLLSLPNEVLLMIADKTQSQRDMNKMARLNRFFYTLINKRLYAYNANHRGSSALAWATLNGQLATFQHFIKAGGDITKSSSPITHGLLHLAAEHGKLEVAQLLIDHGAKINRFNNSFKTPLHLAATYGHTAVVDMLLKHGALLNENTNRYVDENPLHIAAKYGHTEVVRLLLQAGCNVHRTTFNTRETALHLSLKTVQYRSRRNNARLSHRRSQKGKTAIVLIEHGANIHSRHAMGRGQTPLQLAIGSDYVKVVQLLLEKGACPWDRIDPSHPPGPPRGVPGARLYGPRLPSRIENAMDLAESRGNFEINQLMFRAMYPNAASCAEAQSVPQFEDWGKDEIIFDSFCKLGDGKSPNMFRLYWGPGEARALGG</sequence>
<accession>A0A0F7TEU2</accession>
<organism evidence="4 5">
    <name type="scientific">Penicillium brasilianum</name>
    <dbReference type="NCBI Taxonomy" id="104259"/>
    <lineage>
        <taxon>Eukaryota</taxon>
        <taxon>Fungi</taxon>
        <taxon>Dikarya</taxon>
        <taxon>Ascomycota</taxon>
        <taxon>Pezizomycotina</taxon>
        <taxon>Eurotiomycetes</taxon>
        <taxon>Eurotiomycetidae</taxon>
        <taxon>Eurotiales</taxon>
        <taxon>Aspergillaceae</taxon>
        <taxon>Penicillium</taxon>
    </lineage>
</organism>
<keyword evidence="5" id="KW-1185">Reference proteome</keyword>
<dbReference type="PROSITE" id="PS50297">
    <property type="entry name" value="ANK_REP_REGION"/>
    <property type="match status" value="4"/>
</dbReference>
<dbReference type="EMBL" id="CDHK01000002">
    <property type="protein sequence ID" value="CEJ55339.1"/>
    <property type="molecule type" value="Genomic_DNA"/>
</dbReference>
<dbReference type="OrthoDB" id="341259at2759"/>
<feature type="repeat" description="ANK" evidence="3">
    <location>
        <begin position="117"/>
        <end position="149"/>
    </location>
</feature>
<name>A0A0F7TEU2_PENBI</name>
<dbReference type="Pfam" id="PF00023">
    <property type="entry name" value="Ank"/>
    <property type="match status" value="2"/>
</dbReference>
<dbReference type="STRING" id="104259.A0A0F7TEU2"/>
<dbReference type="PROSITE" id="PS50088">
    <property type="entry name" value="ANK_REPEAT"/>
    <property type="match status" value="4"/>
</dbReference>
<dbReference type="SMART" id="SM00248">
    <property type="entry name" value="ANK"/>
    <property type="match status" value="6"/>
</dbReference>
<feature type="repeat" description="ANK" evidence="3">
    <location>
        <begin position="152"/>
        <end position="184"/>
    </location>
</feature>
<dbReference type="PANTHER" id="PTHR24173:SF83">
    <property type="entry name" value="SOCS BOX DOMAIN-CONTAINING PROTEIN"/>
    <property type="match status" value="1"/>
</dbReference>
<dbReference type="InterPro" id="IPR036770">
    <property type="entry name" value="Ankyrin_rpt-contain_sf"/>
</dbReference>
<keyword evidence="2 3" id="KW-0040">ANK repeat</keyword>
<dbReference type="SUPFAM" id="SSF48403">
    <property type="entry name" value="Ankyrin repeat"/>
    <property type="match status" value="1"/>
</dbReference>
<evidence type="ECO:0000256" key="2">
    <source>
        <dbReference type="ARBA" id="ARBA00023043"/>
    </source>
</evidence>
<dbReference type="Pfam" id="PF12796">
    <property type="entry name" value="Ank_2"/>
    <property type="match status" value="1"/>
</dbReference>
<evidence type="ECO:0000313" key="4">
    <source>
        <dbReference type="EMBL" id="CEJ55339.1"/>
    </source>
</evidence>
<dbReference type="Gene3D" id="1.25.40.20">
    <property type="entry name" value="Ankyrin repeat-containing domain"/>
    <property type="match status" value="3"/>
</dbReference>
<reference evidence="5" key="1">
    <citation type="journal article" date="2015" name="Genome Announc.">
        <title>Draft genome sequence of the fungus Penicillium brasilianum MG11.</title>
        <authorList>
            <person name="Horn F."/>
            <person name="Linde J."/>
            <person name="Mattern D.J."/>
            <person name="Walther G."/>
            <person name="Guthke R."/>
            <person name="Brakhage A.A."/>
            <person name="Valiante V."/>
        </authorList>
    </citation>
    <scope>NUCLEOTIDE SEQUENCE [LARGE SCALE GENOMIC DNA]</scope>
    <source>
        <strain evidence="5">MG11</strain>
    </source>
</reference>
<protein>
    <submittedName>
        <fullName evidence="4">Uncharacterized protein</fullName>
    </submittedName>
</protein>
<proteinExistence type="predicted"/>
<evidence type="ECO:0000313" key="5">
    <source>
        <dbReference type="Proteomes" id="UP000042958"/>
    </source>
</evidence>
<keyword evidence="1" id="KW-0677">Repeat</keyword>
<dbReference type="AlphaFoldDB" id="A0A0F7TEU2"/>
<evidence type="ECO:0000256" key="1">
    <source>
        <dbReference type="ARBA" id="ARBA00022737"/>
    </source>
</evidence>
<dbReference type="InterPro" id="IPR002110">
    <property type="entry name" value="Ankyrin_rpt"/>
</dbReference>
<dbReference type="PANTHER" id="PTHR24173">
    <property type="entry name" value="ANKYRIN REPEAT CONTAINING"/>
    <property type="match status" value="1"/>
</dbReference>
<gene>
    <name evidence="4" type="ORF">PMG11_01603</name>
</gene>
<evidence type="ECO:0000256" key="3">
    <source>
        <dbReference type="PROSITE-ProRule" id="PRU00023"/>
    </source>
</evidence>
<feature type="repeat" description="ANK" evidence="3">
    <location>
        <begin position="89"/>
        <end position="116"/>
    </location>
</feature>
<feature type="repeat" description="ANK" evidence="3">
    <location>
        <begin position="238"/>
        <end position="263"/>
    </location>
</feature>